<evidence type="ECO:0000313" key="1">
    <source>
        <dbReference type="EMBL" id="EHC50202.1"/>
    </source>
</evidence>
<name>G5NJY3_SALET</name>
<reference evidence="1 2" key="1">
    <citation type="journal article" date="2011" name="BMC Genomics">
        <title>Genome sequencing reveals diversification of virulence factor content and possible host adaptation in distinct subpopulations of Salmonella enterica.</title>
        <authorList>
            <person name="den Bakker H.C."/>
            <person name="Moreno Switt A.I."/>
            <person name="Govoni G."/>
            <person name="Cummings C.A."/>
            <person name="Ranieri M.L."/>
            <person name="Degoricija L."/>
            <person name="Hoelzer K."/>
            <person name="Rodriguez-Rivera L.D."/>
            <person name="Brown S."/>
            <person name="Bolchacova E."/>
            <person name="Furtado M.R."/>
            <person name="Wiedmann M."/>
        </authorList>
    </citation>
    <scope>NUCLEOTIDE SEQUENCE [LARGE SCALE GENOMIC DNA]</scope>
    <source>
        <strain evidence="1 2">R8-3668</strain>
    </source>
</reference>
<gene>
    <name evidence="1" type="ORF">LTSEINV_5413</name>
</gene>
<feature type="non-terminal residue" evidence="1">
    <location>
        <position position="168"/>
    </location>
</feature>
<evidence type="ECO:0000313" key="2">
    <source>
        <dbReference type="Proteomes" id="UP000003532"/>
    </source>
</evidence>
<dbReference type="EMBL" id="AFCO01001767">
    <property type="protein sequence ID" value="EHC50202.1"/>
    <property type="molecule type" value="Genomic_DNA"/>
</dbReference>
<organism evidence="1 2">
    <name type="scientific">Salmonella enterica subsp. enterica serovar Inverness str. R8-3668</name>
    <dbReference type="NCBI Taxonomy" id="913075"/>
    <lineage>
        <taxon>Bacteria</taxon>
        <taxon>Pseudomonadati</taxon>
        <taxon>Pseudomonadota</taxon>
        <taxon>Gammaproteobacteria</taxon>
        <taxon>Enterobacterales</taxon>
        <taxon>Enterobacteriaceae</taxon>
        <taxon>Salmonella</taxon>
    </lineage>
</organism>
<accession>G5NJY3</accession>
<comment type="caution">
    <text evidence="1">The sequence shown here is derived from an EMBL/GenBank/DDBJ whole genome shotgun (WGS) entry which is preliminary data.</text>
</comment>
<dbReference type="Proteomes" id="UP000003532">
    <property type="component" value="Unassembled WGS sequence"/>
</dbReference>
<protein>
    <submittedName>
        <fullName evidence="1">AIDA autotransporter-like protein</fullName>
    </submittedName>
</protein>
<dbReference type="AlphaFoldDB" id="G5NJY3"/>
<sequence>MVFPSQAAWVDVDSLPSSGLVSQLPPELQAIIPAQASTGFTKVGTMPNYVYQWNTGTIPVYGNGLTLNGPGAEAFEHTVTVIQNSGTGSPGVIFGNDLTIRTQSANAANNGRDVDGIRTHGANTPDNPVFIITGDRTNIYVDGQDGDGINAGYNSLGQGWTGSANIYV</sequence>
<proteinExistence type="predicted"/>